<dbReference type="GO" id="GO:0071007">
    <property type="term" value="C:U2-type catalytic step 2 spliceosome"/>
    <property type="evidence" value="ECO:0007669"/>
    <property type="project" value="TreeGrafter"/>
</dbReference>
<dbReference type="InterPro" id="IPR000571">
    <property type="entry name" value="Znf_CCCH"/>
</dbReference>
<dbReference type="InterPro" id="IPR035979">
    <property type="entry name" value="RBD_domain_sf"/>
</dbReference>
<dbReference type="InterPro" id="IPR048995">
    <property type="entry name" value="STL11/RBM22-like_N"/>
</dbReference>
<dbReference type="GO" id="GO:0000974">
    <property type="term" value="C:Prp19 complex"/>
    <property type="evidence" value="ECO:0007669"/>
    <property type="project" value="TreeGrafter"/>
</dbReference>
<dbReference type="InterPro" id="IPR032297">
    <property type="entry name" value="Torus"/>
</dbReference>
<dbReference type="PANTHER" id="PTHR14089:SF6">
    <property type="entry name" value="PRE-MRNA-SPLICING FACTOR RBM22"/>
    <property type="match status" value="1"/>
</dbReference>
<dbReference type="SUPFAM" id="SSF90229">
    <property type="entry name" value="CCCH zinc finger"/>
    <property type="match status" value="1"/>
</dbReference>
<reference evidence="12 13" key="1">
    <citation type="journal article" date="2018" name="Mol. Biol. Evol.">
        <title>Broad Genomic Sampling Reveals a Smut Pathogenic Ancestry of the Fungal Clade Ustilaginomycotina.</title>
        <authorList>
            <person name="Kijpornyongpan T."/>
            <person name="Mondo S.J."/>
            <person name="Barry K."/>
            <person name="Sandor L."/>
            <person name="Lee J."/>
            <person name="Lipzen A."/>
            <person name="Pangilinan J."/>
            <person name="LaButti K."/>
            <person name="Hainaut M."/>
            <person name="Henrissat B."/>
            <person name="Grigoriev I.V."/>
            <person name="Spatafora J.W."/>
            <person name="Aime M.C."/>
        </authorList>
    </citation>
    <scope>NUCLEOTIDE SEQUENCE [LARGE SCALE GENOMIC DNA]</scope>
    <source>
        <strain evidence="12 13">MCA 5214</strain>
    </source>
</reference>
<dbReference type="PANTHER" id="PTHR14089">
    <property type="entry name" value="PRE-MRNA-SPLICING FACTOR RBM22"/>
    <property type="match status" value="1"/>
</dbReference>
<dbReference type="Pfam" id="PF21369">
    <property type="entry name" value="STL11_N"/>
    <property type="match status" value="1"/>
</dbReference>
<dbReference type="PROSITE" id="PS50103">
    <property type="entry name" value="ZF_C3H1"/>
    <property type="match status" value="1"/>
</dbReference>
<dbReference type="AlphaFoldDB" id="A0A316UX15"/>
<accession>A0A316UX15</accession>
<keyword evidence="6" id="KW-0508">mRNA splicing</keyword>
<dbReference type="Gene3D" id="4.10.1000.10">
    <property type="entry name" value="Zinc finger, CCCH-type"/>
    <property type="match status" value="1"/>
</dbReference>
<evidence type="ECO:0000256" key="9">
    <source>
        <dbReference type="SAM" id="MobiDB-lite"/>
    </source>
</evidence>
<keyword evidence="1 8" id="KW-0479">Metal-binding</keyword>
<evidence type="ECO:0000256" key="5">
    <source>
        <dbReference type="ARBA" id="ARBA00022884"/>
    </source>
</evidence>
<protein>
    <recommendedName>
        <fullName evidence="14">Pre-mRNA-splicing factor SLT11</fullName>
    </recommendedName>
</protein>
<dbReference type="PROSITE" id="PS50102">
    <property type="entry name" value="RRM"/>
    <property type="match status" value="1"/>
</dbReference>
<keyword evidence="5 7" id="KW-0694">RNA-binding</keyword>
<keyword evidence="13" id="KW-1185">Reference proteome</keyword>
<evidence type="ECO:0000256" key="1">
    <source>
        <dbReference type="ARBA" id="ARBA00022723"/>
    </source>
</evidence>
<proteinExistence type="predicted"/>
<keyword evidence="2" id="KW-0747">Spliceosome</keyword>
<name>A0A316UX15_9BASI</name>
<feature type="zinc finger region" description="C3H1-type" evidence="8">
    <location>
        <begin position="166"/>
        <end position="193"/>
    </location>
</feature>
<evidence type="ECO:0000256" key="7">
    <source>
        <dbReference type="PROSITE-ProRule" id="PRU00176"/>
    </source>
</evidence>
<dbReference type="Proteomes" id="UP000245884">
    <property type="component" value="Unassembled WGS sequence"/>
</dbReference>
<evidence type="ECO:0000256" key="2">
    <source>
        <dbReference type="ARBA" id="ARBA00022728"/>
    </source>
</evidence>
<keyword evidence="3 8" id="KW-0863">Zinc-finger</keyword>
<dbReference type="GO" id="GO:0008380">
    <property type="term" value="P:RNA splicing"/>
    <property type="evidence" value="ECO:0007669"/>
    <property type="project" value="UniProtKB-KW"/>
</dbReference>
<evidence type="ECO:0000256" key="3">
    <source>
        <dbReference type="ARBA" id="ARBA00022771"/>
    </source>
</evidence>
<dbReference type="GO" id="GO:0017070">
    <property type="term" value="F:U6 snRNA binding"/>
    <property type="evidence" value="ECO:0007669"/>
    <property type="project" value="TreeGrafter"/>
</dbReference>
<dbReference type="GeneID" id="37030900"/>
<feature type="domain" description="C3H1-type" evidence="11">
    <location>
        <begin position="166"/>
        <end position="193"/>
    </location>
</feature>
<dbReference type="OrthoDB" id="10259600at2759"/>
<dbReference type="EMBL" id="KZ819664">
    <property type="protein sequence ID" value="PWN28871.1"/>
    <property type="molecule type" value="Genomic_DNA"/>
</dbReference>
<dbReference type="SUPFAM" id="SSF54928">
    <property type="entry name" value="RNA-binding domain, RBD"/>
    <property type="match status" value="1"/>
</dbReference>
<feature type="domain" description="RRM" evidence="10">
    <location>
        <begin position="237"/>
        <end position="316"/>
    </location>
</feature>
<dbReference type="SMART" id="SM00360">
    <property type="entry name" value="RRM"/>
    <property type="match status" value="1"/>
</dbReference>
<evidence type="ECO:0008006" key="14">
    <source>
        <dbReference type="Google" id="ProtNLM"/>
    </source>
</evidence>
<evidence type="ECO:0000313" key="12">
    <source>
        <dbReference type="EMBL" id="PWN28871.1"/>
    </source>
</evidence>
<feature type="region of interest" description="Disordered" evidence="9">
    <location>
        <begin position="315"/>
        <end position="341"/>
    </location>
</feature>
<dbReference type="InterPro" id="IPR012677">
    <property type="entry name" value="Nucleotide-bd_a/b_plait_sf"/>
</dbReference>
<keyword evidence="4 8" id="KW-0862">Zinc</keyword>
<feature type="compositionally biased region" description="Low complexity" evidence="9">
    <location>
        <begin position="329"/>
        <end position="341"/>
    </location>
</feature>
<dbReference type="InterPro" id="IPR036855">
    <property type="entry name" value="Znf_CCCH_sf"/>
</dbReference>
<dbReference type="GO" id="GO:0036002">
    <property type="term" value="F:pre-mRNA binding"/>
    <property type="evidence" value="ECO:0007669"/>
    <property type="project" value="TreeGrafter"/>
</dbReference>
<organism evidence="12 13">
    <name type="scientific">Jaminaea rosea</name>
    <dbReference type="NCBI Taxonomy" id="1569628"/>
    <lineage>
        <taxon>Eukaryota</taxon>
        <taxon>Fungi</taxon>
        <taxon>Dikarya</taxon>
        <taxon>Basidiomycota</taxon>
        <taxon>Ustilaginomycotina</taxon>
        <taxon>Exobasidiomycetes</taxon>
        <taxon>Microstromatales</taxon>
        <taxon>Microstromatales incertae sedis</taxon>
        <taxon>Jaminaea</taxon>
    </lineage>
</organism>
<evidence type="ECO:0000256" key="8">
    <source>
        <dbReference type="PROSITE-ProRule" id="PRU00723"/>
    </source>
</evidence>
<evidence type="ECO:0000256" key="6">
    <source>
        <dbReference type="ARBA" id="ARBA00023187"/>
    </source>
</evidence>
<dbReference type="GO" id="GO:0008270">
    <property type="term" value="F:zinc ion binding"/>
    <property type="evidence" value="ECO:0007669"/>
    <property type="project" value="UniProtKB-KW"/>
</dbReference>
<dbReference type="SMART" id="SM00356">
    <property type="entry name" value="ZnF_C3H1"/>
    <property type="match status" value="1"/>
</dbReference>
<evidence type="ECO:0000259" key="11">
    <source>
        <dbReference type="PROSITE" id="PS50103"/>
    </source>
</evidence>
<dbReference type="GO" id="GO:0071006">
    <property type="term" value="C:U2-type catalytic step 1 spliceosome"/>
    <property type="evidence" value="ECO:0007669"/>
    <property type="project" value="TreeGrafter"/>
</dbReference>
<dbReference type="STRING" id="1569628.A0A316UX15"/>
<dbReference type="Pfam" id="PF16131">
    <property type="entry name" value="Torus"/>
    <property type="match status" value="1"/>
</dbReference>
<keyword evidence="2" id="KW-0507">mRNA processing</keyword>
<gene>
    <name evidence="12" type="ORF">BDZ90DRAFT_278281</name>
</gene>
<sequence length="341" mass="36793">MSYMTANKGGSASSGSETAETPILCESCLGPNPFITMTKQSYGKECKICDRPFTVFRWKPGQGSRFKKTEICTTCATIKNVCQTCVLDLQYGLPVQVRDSALGLKSQMPTSDINKQYYVNNQEARIADSAASGSQILSAIGPATSAGHDMLKQLARNRSGGPNYNRNKPHLCSFYAKGECKRGDACPFRHELPVQNNLSNQNIKDRFHGRNDPVAKKMLSSAASDAGLTPPDDREVTSLFLSSLPEGITDAEIRTWFVSNVSTLEPHQIKSITLVATSKCAFVNFRTRHAAEEAALRCSAKMELGGQQIRVAWGRSRPKKAGTAGAGAGATVSAATTAKEV</sequence>
<evidence type="ECO:0000259" key="10">
    <source>
        <dbReference type="PROSITE" id="PS50102"/>
    </source>
</evidence>
<evidence type="ECO:0000256" key="4">
    <source>
        <dbReference type="ARBA" id="ARBA00022833"/>
    </source>
</evidence>
<evidence type="ECO:0000313" key="13">
    <source>
        <dbReference type="Proteomes" id="UP000245884"/>
    </source>
</evidence>
<dbReference type="RefSeq" id="XP_025363483.1">
    <property type="nucleotide sequence ID" value="XM_025509077.1"/>
</dbReference>
<dbReference type="InterPro" id="IPR000504">
    <property type="entry name" value="RRM_dom"/>
</dbReference>
<dbReference type="InterPro" id="IPR039171">
    <property type="entry name" value="Cwc2/Slt11"/>
</dbReference>
<dbReference type="Gene3D" id="3.30.70.330">
    <property type="match status" value="1"/>
</dbReference>